<dbReference type="PANTHER" id="PTHR46832:SF2">
    <property type="entry name" value="FUTALOSINE HYDROLASE"/>
    <property type="match status" value="1"/>
</dbReference>
<comment type="caution">
    <text evidence="4">The sequence shown here is derived from an EMBL/GenBank/DDBJ whole genome shotgun (WGS) entry which is preliminary data.</text>
</comment>
<dbReference type="CDD" id="cd17766">
    <property type="entry name" value="futalosine_nucleosidase_MqnB"/>
    <property type="match status" value="1"/>
</dbReference>
<dbReference type="GO" id="GO:0008930">
    <property type="term" value="F:methylthioadenosine nucleosidase activity"/>
    <property type="evidence" value="ECO:0007669"/>
    <property type="project" value="TreeGrafter"/>
</dbReference>
<dbReference type="GO" id="GO:0009116">
    <property type="term" value="P:nucleoside metabolic process"/>
    <property type="evidence" value="ECO:0007669"/>
    <property type="project" value="InterPro"/>
</dbReference>
<keyword evidence="1 4" id="KW-0378">Hydrolase</keyword>
<dbReference type="Proteomes" id="UP000448943">
    <property type="component" value="Unassembled WGS sequence"/>
</dbReference>
<dbReference type="GO" id="GO:0009234">
    <property type="term" value="P:menaquinone biosynthetic process"/>
    <property type="evidence" value="ECO:0007669"/>
    <property type="project" value="UniProtKB-UniRule"/>
</dbReference>
<dbReference type="AlphaFoldDB" id="A0A6N9PXF8"/>
<protein>
    <recommendedName>
        <fullName evidence="1 2">Futalosine hydrolase</fullName>
        <shortName evidence="1">FL hydrolase</shortName>
        <ecNumber evidence="1 2">3.2.2.26</ecNumber>
    </recommendedName>
    <alternativeName>
        <fullName evidence="1">Futalosine nucleosidase</fullName>
    </alternativeName>
    <alternativeName>
        <fullName evidence="1">Menaquinone biosynthetic enzyme MqnB</fullName>
    </alternativeName>
</protein>
<evidence type="ECO:0000256" key="2">
    <source>
        <dbReference type="NCBIfam" id="TIGR03664"/>
    </source>
</evidence>
<dbReference type="GO" id="GO:0005829">
    <property type="term" value="C:cytosol"/>
    <property type="evidence" value="ECO:0007669"/>
    <property type="project" value="TreeGrafter"/>
</dbReference>
<dbReference type="SUPFAM" id="SSF53167">
    <property type="entry name" value="Purine and uridine phosphorylases"/>
    <property type="match status" value="1"/>
</dbReference>
<keyword evidence="1" id="KW-0474">Menaquinone biosynthesis</keyword>
<reference evidence="4 5" key="1">
    <citation type="submission" date="2019-01" db="EMBL/GenBank/DDBJ databases">
        <title>Chengkuizengella sp. nov., isolated from deep-sea sediment of East Pacific Ocean.</title>
        <authorList>
            <person name="Yang J."/>
            <person name="Lai Q."/>
            <person name="Shao Z."/>
        </authorList>
    </citation>
    <scope>NUCLEOTIDE SEQUENCE [LARGE SCALE GENOMIC DNA]</scope>
    <source>
        <strain evidence="4 5">YPA3-1-1</strain>
    </source>
</reference>
<dbReference type="RefSeq" id="WP_160644946.1">
    <property type="nucleotide sequence ID" value="NZ_SIJB01000012.1"/>
</dbReference>
<keyword evidence="4" id="KW-0326">Glycosidase</keyword>
<accession>A0A6N9PXF8</accession>
<dbReference type="InterPro" id="IPR035994">
    <property type="entry name" value="Nucleoside_phosphorylase_sf"/>
</dbReference>
<comment type="similarity">
    <text evidence="1">Belongs to the PNP/UDP phosphorylase family. Futalosine hydrolase subfamily.</text>
</comment>
<dbReference type="EMBL" id="SIJB01000012">
    <property type="protein sequence ID" value="NBI28199.1"/>
    <property type="molecule type" value="Genomic_DNA"/>
</dbReference>
<gene>
    <name evidence="1" type="primary">mqnB</name>
    <name evidence="4" type="ORF">ERL59_04410</name>
</gene>
<dbReference type="Gene3D" id="3.40.50.1580">
    <property type="entry name" value="Nucleoside phosphorylase domain"/>
    <property type="match status" value="1"/>
</dbReference>
<keyword evidence="5" id="KW-1185">Reference proteome</keyword>
<dbReference type="GO" id="GO:0008782">
    <property type="term" value="F:adenosylhomocysteine nucleosidase activity"/>
    <property type="evidence" value="ECO:0007669"/>
    <property type="project" value="TreeGrafter"/>
</dbReference>
<dbReference type="InterPro" id="IPR000845">
    <property type="entry name" value="Nucleoside_phosphorylase_d"/>
</dbReference>
<dbReference type="HAMAP" id="MF_00991">
    <property type="entry name" value="MqnB"/>
    <property type="match status" value="1"/>
</dbReference>
<dbReference type="OrthoDB" id="9788270at2"/>
<organism evidence="4 5">
    <name type="scientific">Chengkuizengella marina</name>
    <dbReference type="NCBI Taxonomy" id="2507566"/>
    <lineage>
        <taxon>Bacteria</taxon>
        <taxon>Bacillati</taxon>
        <taxon>Bacillota</taxon>
        <taxon>Bacilli</taxon>
        <taxon>Bacillales</taxon>
        <taxon>Paenibacillaceae</taxon>
        <taxon>Chengkuizengella</taxon>
    </lineage>
</organism>
<evidence type="ECO:0000256" key="1">
    <source>
        <dbReference type="HAMAP-Rule" id="MF_00991"/>
    </source>
</evidence>
<dbReference type="GO" id="GO:0019284">
    <property type="term" value="P:L-methionine salvage from S-adenosylmethionine"/>
    <property type="evidence" value="ECO:0007669"/>
    <property type="project" value="TreeGrafter"/>
</dbReference>
<evidence type="ECO:0000259" key="3">
    <source>
        <dbReference type="Pfam" id="PF01048"/>
    </source>
</evidence>
<evidence type="ECO:0000313" key="4">
    <source>
        <dbReference type="EMBL" id="NBI28199.1"/>
    </source>
</evidence>
<dbReference type="Pfam" id="PF01048">
    <property type="entry name" value="PNP_UDP_1"/>
    <property type="match status" value="1"/>
</dbReference>
<comment type="pathway">
    <text evidence="1">Quinol/quinone metabolism; menaquinone biosynthesis.</text>
</comment>
<feature type="domain" description="Nucleoside phosphorylase" evidence="3">
    <location>
        <begin position="19"/>
        <end position="196"/>
    </location>
</feature>
<comment type="catalytic activity">
    <reaction evidence="1">
        <text>futalosine + H2O = dehypoxanthine futalosine + hypoxanthine</text>
        <dbReference type="Rhea" id="RHEA:25904"/>
        <dbReference type="ChEBI" id="CHEBI:15377"/>
        <dbReference type="ChEBI" id="CHEBI:17368"/>
        <dbReference type="ChEBI" id="CHEBI:58863"/>
        <dbReference type="ChEBI" id="CHEBI:58864"/>
        <dbReference type="EC" id="3.2.2.26"/>
    </reaction>
</comment>
<name>A0A6N9PXF8_9BACL</name>
<dbReference type="UniPathway" id="UPA00079"/>
<dbReference type="PANTHER" id="PTHR46832">
    <property type="entry name" value="5'-METHYLTHIOADENOSINE/S-ADENOSYLHOMOCYSTEINE NUCLEOSIDASE"/>
    <property type="match status" value="1"/>
</dbReference>
<dbReference type="InterPro" id="IPR019963">
    <property type="entry name" value="FL_hydrolase_MqnB"/>
</dbReference>
<dbReference type="NCBIfam" id="NF006087">
    <property type="entry name" value="PRK08236.1"/>
    <property type="match status" value="1"/>
</dbReference>
<dbReference type="EC" id="3.2.2.26" evidence="1 2"/>
<dbReference type="NCBIfam" id="TIGR03664">
    <property type="entry name" value="fut_nucase"/>
    <property type="match status" value="1"/>
</dbReference>
<sequence length="218" mass="23107">MIAKDKQILIVTAVEAEKEAILKGLHNTNNIHVIAAGVGPSSAAANTTRAICSSKYDVVISMGIGGGFADVVEVGSIVIANEIIAADLGVETAEGFCRLDELGFGSTLLKVDINLMNKVYQALKTTELIVHIGPILTLSTVTGTSETALKLTNRIKGAAVEAMEGFGVATAAHELNIPFLEIRSISNPVGPRDREAWRMKEAFEGLTKTSTILQEVFN</sequence>
<comment type="function">
    <text evidence="1">Catalyzes the hydrolysis of futalosine (FL) to dehypoxanthine futalosine (DHFL) and hypoxanthine, a step in the biosynthesis of menaquinone (MK, vitamin K2).</text>
</comment>
<proteinExistence type="inferred from homology"/>
<evidence type="ECO:0000313" key="5">
    <source>
        <dbReference type="Proteomes" id="UP000448943"/>
    </source>
</evidence>